<protein>
    <submittedName>
        <fullName evidence="6">Transcriptional regulator, TetR family</fullName>
    </submittedName>
</protein>
<dbReference type="FunFam" id="1.10.10.60:FF:000141">
    <property type="entry name" value="TetR family transcriptional regulator"/>
    <property type="match status" value="1"/>
</dbReference>
<dbReference type="GO" id="GO:0045892">
    <property type="term" value="P:negative regulation of DNA-templated transcription"/>
    <property type="evidence" value="ECO:0007669"/>
    <property type="project" value="UniProtKB-ARBA"/>
</dbReference>
<dbReference type="InterPro" id="IPR009057">
    <property type="entry name" value="Homeodomain-like_sf"/>
</dbReference>
<sequence>MSAPEPVVPVRERMRRETWLAIREAAYRLIAERGFDAVSVEDIAAAAGVSRATFFNYFASKPAVIQDPAPGDREAWSRLFDRPADEELWDSLVAILVDFAALSADQALAVRLLYERSPELHAHSAGHTHPFYVDLREFVRDRAAPGAEPEAALLLDIALSVSGTAHVQWRPDPARPFAAALAEVFDRLTVRIAPPTS</sequence>
<dbReference type="Proteomes" id="UP000198960">
    <property type="component" value="Unassembled WGS sequence"/>
</dbReference>
<dbReference type="STRING" id="673521.SAMN05660991_03005"/>
<evidence type="ECO:0000259" key="5">
    <source>
        <dbReference type="PROSITE" id="PS50977"/>
    </source>
</evidence>
<dbReference type="RefSeq" id="WP_170861124.1">
    <property type="nucleotide sequence ID" value="NZ_FOEE01000009.1"/>
</dbReference>
<evidence type="ECO:0000313" key="7">
    <source>
        <dbReference type="Proteomes" id="UP000198960"/>
    </source>
</evidence>
<gene>
    <name evidence="6" type="ORF">SAMN05660991_03005</name>
</gene>
<name>A0A1H8URX8_9ACTN</name>
<organism evidence="6 7">
    <name type="scientific">Trujillonella endophytica</name>
    <dbReference type="NCBI Taxonomy" id="673521"/>
    <lineage>
        <taxon>Bacteria</taxon>
        <taxon>Bacillati</taxon>
        <taxon>Actinomycetota</taxon>
        <taxon>Actinomycetes</taxon>
        <taxon>Geodermatophilales</taxon>
        <taxon>Geodermatophilaceae</taxon>
        <taxon>Trujillonella</taxon>
    </lineage>
</organism>
<dbReference type="InterPro" id="IPR023772">
    <property type="entry name" value="DNA-bd_HTH_TetR-type_CS"/>
</dbReference>
<dbReference type="PRINTS" id="PR00455">
    <property type="entry name" value="HTHTETR"/>
</dbReference>
<dbReference type="PROSITE" id="PS50977">
    <property type="entry name" value="HTH_TETR_2"/>
    <property type="match status" value="1"/>
</dbReference>
<evidence type="ECO:0000256" key="4">
    <source>
        <dbReference type="PROSITE-ProRule" id="PRU00335"/>
    </source>
</evidence>
<dbReference type="GO" id="GO:0000976">
    <property type="term" value="F:transcription cis-regulatory region binding"/>
    <property type="evidence" value="ECO:0007669"/>
    <property type="project" value="TreeGrafter"/>
</dbReference>
<dbReference type="EMBL" id="FOEE01000009">
    <property type="protein sequence ID" value="SEP05348.1"/>
    <property type="molecule type" value="Genomic_DNA"/>
</dbReference>
<keyword evidence="7" id="KW-1185">Reference proteome</keyword>
<keyword evidence="1" id="KW-0805">Transcription regulation</keyword>
<accession>A0A1H8URX8</accession>
<dbReference type="InterPro" id="IPR001647">
    <property type="entry name" value="HTH_TetR"/>
</dbReference>
<keyword evidence="2 4" id="KW-0238">DNA-binding</keyword>
<dbReference type="Pfam" id="PF00440">
    <property type="entry name" value="TetR_N"/>
    <property type="match status" value="1"/>
</dbReference>
<evidence type="ECO:0000256" key="1">
    <source>
        <dbReference type="ARBA" id="ARBA00023015"/>
    </source>
</evidence>
<dbReference type="GO" id="GO:0003700">
    <property type="term" value="F:DNA-binding transcription factor activity"/>
    <property type="evidence" value="ECO:0007669"/>
    <property type="project" value="TreeGrafter"/>
</dbReference>
<feature type="domain" description="HTH tetR-type" evidence="5">
    <location>
        <begin position="16"/>
        <end position="76"/>
    </location>
</feature>
<feature type="DNA-binding region" description="H-T-H motif" evidence="4">
    <location>
        <begin position="39"/>
        <end position="58"/>
    </location>
</feature>
<dbReference type="InterPro" id="IPR050109">
    <property type="entry name" value="HTH-type_TetR-like_transc_reg"/>
</dbReference>
<proteinExistence type="predicted"/>
<evidence type="ECO:0000256" key="3">
    <source>
        <dbReference type="ARBA" id="ARBA00023163"/>
    </source>
</evidence>
<keyword evidence="3" id="KW-0804">Transcription</keyword>
<dbReference type="AlphaFoldDB" id="A0A1H8URX8"/>
<dbReference type="PANTHER" id="PTHR30055:SF234">
    <property type="entry name" value="HTH-TYPE TRANSCRIPTIONAL REGULATOR BETI"/>
    <property type="match status" value="1"/>
</dbReference>
<evidence type="ECO:0000313" key="6">
    <source>
        <dbReference type="EMBL" id="SEP05348.1"/>
    </source>
</evidence>
<dbReference type="Gene3D" id="1.10.357.10">
    <property type="entry name" value="Tetracycline Repressor, domain 2"/>
    <property type="match status" value="1"/>
</dbReference>
<dbReference type="PROSITE" id="PS01081">
    <property type="entry name" value="HTH_TETR_1"/>
    <property type="match status" value="1"/>
</dbReference>
<reference evidence="7" key="1">
    <citation type="submission" date="2016-10" db="EMBL/GenBank/DDBJ databases">
        <authorList>
            <person name="Varghese N."/>
            <person name="Submissions S."/>
        </authorList>
    </citation>
    <scope>NUCLEOTIDE SEQUENCE [LARGE SCALE GENOMIC DNA]</scope>
    <source>
        <strain evidence="7">DSM 45413</strain>
    </source>
</reference>
<dbReference type="PANTHER" id="PTHR30055">
    <property type="entry name" value="HTH-TYPE TRANSCRIPTIONAL REGULATOR RUTR"/>
    <property type="match status" value="1"/>
</dbReference>
<dbReference type="SUPFAM" id="SSF46689">
    <property type="entry name" value="Homeodomain-like"/>
    <property type="match status" value="1"/>
</dbReference>
<evidence type="ECO:0000256" key="2">
    <source>
        <dbReference type="ARBA" id="ARBA00023125"/>
    </source>
</evidence>